<dbReference type="PANTHER" id="PTHR10683:SF31">
    <property type="entry name" value="TRANSALDOLASE"/>
    <property type="match status" value="1"/>
</dbReference>
<dbReference type="InterPro" id="IPR004732">
    <property type="entry name" value="Transaldolase_2"/>
</dbReference>
<dbReference type="Gene3D" id="3.40.50.620">
    <property type="entry name" value="HUPs"/>
    <property type="match status" value="1"/>
</dbReference>
<comment type="catalytic activity">
    <reaction evidence="11 12">
        <text>D-sedoheptulose 7-phosphate + D-glyceraldehyde 3-phosphate = D-erythrose 4-phosphate + beta-D-fructose 6-phosphate</text>
        <dbReference type="Rhea" id="RHEA:17053"/>
        <dbReference type="ChEBI" id="CHEBI:16897"/>
        <dbReference type="ChEBI" id="CHEBI:57483"/>
        <dbReference type="ChEBI" id="CHEBI:57634"/>
        <dbReference type="ChEBI" id="CHEBI:59776"/>
        <dbReference type="EC" id="2.2.1.2"/>
    </reaction>
</comment>
<evidence type="ECO:0000256" key="2">
    <source>
        <dbReference type="ARBA" id="ARBA00004496"/>
    </source>
</evidence>
<dbReference type="CDD" id="cd00293">
    <property type="entry name" value="USP-like"/>
    <property type="match status" value="1"/>
</dbReference>
<dbReference type="Pfam" id="PF00923">
    <property type="entry name" value="TAL_FSA"/>
    <property type="match status" value="1"/>
</dbReference>
<keyword evidence="10 12" id="KW-0704">Schiff base</keyword>
<dbReference type="EMBL" id="AP018694">
    <property type="protein sequence ID" value="BBE20135.1"/>
    <property type="molecule type" value="Genomic_DNA"/>
</dbReference>
<evidence type="ECO:0000259" key="14">
    <source>
        <dbReference type="Pfam" id="PF00582"/>
    </source>
</evidence>
<evidence type="ECO:0000313" key="16">
    <source>
        <dbReference type="Proteomes" id="UP001193389"/>
    </source>
</evidence>
<dbReference type="NCBIfam" id="NF002881">
    <property type="entry name" value="PRK03343.1"/>
    <property type="match status" value="1"/>
</dbReference>
<dbReference type="KEGG" id="anf:AQPE_4326"/>
<dbReference type="PROSITE" id="PS00958">
    <property type="entry name" value="TRANSALDOLASE_2"/>
    <property type="match status" value="1"/>
</dbReference>
<feature type="domain" description="UspA" evidence="14">
    <location>
        <begin position="1"/>
        <end position="151"/>
    </location>
</feature>
<comment type="similarity">
    <text evidence="4 12">Belongs to the transaldolase family. Type 2 subfamily.</text>
</comment>
<feature type="compositionally biased region" description="Basic and acidic residues" evidence="13">
    <location>
        <begin position="539"/>
        <end position="558"/>
    </location>
</feature>
<dbReference type="EC" id="2.2.1.2" evidence="6 12"/>
<feature type="active site" description="Schiff-base intermediate with substrate" evidence="12">
    <location>
        <position position="307"/>
    </location>
</feature>
<evidence type="ECO:0000256" key="12">
    <source>
        <dbReference type="HAMAP-Rule" id="MF_00493"/>
    </source>
</evidence>
<keyword evidence="9 12" id="KW-0570">Pentose shunt</keyword>
<proteinExistence type="inferred from homology"/>
<dbReference type="HAMAP" id="MF_00493">
    <property type="entry name" value="Transaldolase_2"/>
    <property type="match status" value="1"/>
</dbReference>
<evidence type="ECO:0000256" key="1">
    <source>
        <dbReference type="ARBA" id="ARBA00003518"/>
    </source>
</evidence>
<comment type="pathway">
    <text evidence="3 12">Carbohydrate degradation; pentose phosphate pathway; D-glyceraldehyde 3-phosphate and beta-D-fructose 6-phosphate from D-ribose 5-phosphate and D-xylulose 5-phosphate (non-oxidative stage): step 2/3.</text>
</comment>
<dbReference type="SUPFAM" id="SSF51569">
    <property type="entry name" value="Aldolase"/>
    <property type="match status" value="1"/>
</dbReference>
<dbReference type="AlphaFoldDB" id="A0A5K7SF72"/>
<organism evidence="15 16">
    <name type="scientific">Aquipluma nitroreducens</name>
    <dbReference type="NCBI Taxonomy" id="2010828"/>
    <lineage>
        <taxon>Bacteria</taxon>
        <taxon>Pseudomonadati</taxon>
        <taxon>Bacteroidota</taxon>
        <taxon>Bacteroidia</taxon>
        <taxon>Marinilabiliales</taxon>
        <taxon>Prolixibacteraceae</taxon>
        <taxon>Aquipluma</taxon>
    </lineage>
</organism>
<dbReference type="Gene3D" id="3.20.20.70">
    <property type="entry name" value="Aldolase class I"/>
    <property type="match status" value="1"/>
</dbReference>
<feature type="region of interest" description="Disordered" evidence="13">
    <location>
        <begin position="539"/>
        <end position="567"/>
    </location>
</feature>
<dbReference type="UniPathway" id="UPA00115">
    <property type="reaction ID" value="UER00414"/>
</dbReference>
<protein>
    <recommendedName>
        <fullName evidence="6 12">Transaldolase</fullName>
        <ecNumber evidence="6 12">2.2.1.2</ecNumber>
    </recommendedName>
</protein>
<dbReference type="Proteomes" id="UP001193389">
    <property type="component" value="Chromosome"/>
</dbReference>
<sequence length="567" mass="63655">MKKVLIALNYDSTAQKVAKAGFSIAKSINAEVILLHVIADPVYYPSVGYSPIMGFTGIVNECPLQSDSVAGLKKASQHFLDKCKQLLGYKSIQTRVKKGDFAESILRSSKDLHADIIVMGSHSWKWLEDITLESATEKVLDHSSIPVFIIPSKQKRKKQKDKKNTIMKNNPLVKLETLGQSIWLDYIRNDMFESGELKQLIEKDGLQGMTSNPSLFEKAISESHIYDNDISALALQQSNAKVIYETLSQRDIQKAADEFRNLYEKTNGREGYVSLEVNPHLAHDTNGTIEEARRLWIALNRPNVLIKVPATTEGLPAMRQLIIEGINVNVTLLFGLSRYRQVIKAYIAGLTARLDQGKPVKNIVSVASFFLSRIDSVMDPVEADFIASHGEQAHFATDIRGQVAISYAKIAYEIYKKTFEGKQFARLALEGALPQRLLWASTKTKNHDYSDVKYVEALIGPDTINTITLETLQAYRNHGNPALQLEVDIAQAKWVMSELAEVGIDIKKISRKLEEDGIKKFIESFDKLLEVIAKKSLENSPKKESDDRFLLGDEEKRNKNNNLKSVS</sequence>
<dbReference type="RefSeq" id="WP_318348310.1">
    <property type="nucleotide sequence ID" value="NZ_AP018694.1"/>
</dbReference>
<evidence type="ECO:0000256" key="3">
    <source>
        <dbReference type="ARBA" id="ARBA00004857"/>
    </source>
</evidence>
<dbReference type="InterPro" id="IPR006015">
    <property type="entry name" value="Universal_stress_UspA"/>
</dbReference>
<dbReference type="NCBIfam" id="TIGR00876">
    <property type="entry name" value="tal_mycobact"/>
    <property type="match status" value="1"/>
</dbReference>
<dbReference type="SUPFAM" id="SSF52402">
    <property type="entry name" value="Adenine nucleotide alpha hydrolases-like"/>
    <property type="match status" value="1"/>
</dbReference>
<comment type="similarity">
    <text evidence="5">Belongs to the universal stress protein A family.</text>
</comment>
<dbReference type="Pfam" id="PF00582">
    <property type="entry name" value="Usp"/>
    <property type="match status" value="1"/>
</dbReference>
<dbReference type="GO" id="GO:0006098">
    <property type="term" value="P:pentose-phosphate shunt"/>
    <property type="evidence" value="ECO:0007669"/>
    <property type="project" value="UniProtKB-UniRule"/>
</dbReference>
<comment type="subcellular location">
    <subcellularLocation>
        <location evidence="2 12">Cytoplasm</location>
    </subcellularLocation>
</comment>
<dbReference type="InterPro" id="IPR014729">
    <property type="entry name" value="Rossmann-like_a/b/a_fold"/>
</dbReference>
<dbReference type="InterPro" id="IPR006016">
    <property type="entry name" value="UspA"/>
</dbReference>
<dbReference type="InterPro" id="IPR001585">
    <property type="entry name" value="TAL/FSA"/>
</dbReference>
<dbReference type="PRINTS" id="PR01438">
    <property type="entry name" value="UNVRSLSTRESS"/>
</dbReference>
<dbReference type="InterPro" id="IPR013785">
    <property type="entry name" value="Aldolase_TIM"/>
</dbReference>
<evidence type="ECO:0000256" key="5">
    <source>
        <dbReference type="ARBA" id="ARBA00008791"/>
    </source>
</evidence>
<keyword evidence="7 12" id="KW-0963">Cytoplasm</keyword>
<evidence type="ECO:0000256" key="11">
    <source>
        <dbReference type="ARBA" id="ARBA00048810"/>
    </source>
</evidence>
<dbReference type="GO" id="GO:0005737">
    <property type="term" value="C:cytoplasm"/>
    <property type="evidence" value="ECO:0007669"/>
    <property type="project" value="UniProtKB-SubCell"/>
</dbReference>
<dbReference type="InterPro" id="IPR018225">
    <property type="entry name" value="Transaldolase_AS"/>
</dbReference>
<reference evidence="15" key="1">
    <citation type="journal article" date="2020" name="Int. J. Syst. Evol. Microbiol.">
        <title>Aquipluma nitroreducens gen. nov. sp. nov., a novel facultatively anaerobic bacterium isolated from a freshwater lake.</title>
        <authorList>
            <person name="Watanabe M."/>
            <person name="Kojima H."/>
            <person name="Fukui M."/>
        </authorList>
    </citation>
    <scope>NUCLEOTIDE SEQUENCE</scope>
    <source>
        <strain evidence="15">MeG22</strain>
    </source>
</reference>
<keyword evidence="16" id="KW-1185">Reference proteome</keyword>
<keyword evidence="8 12" id="KW-0808">Transferase</keyword>
<gene>
    <name evidence="12" type="primary">tal</name>
    <name evidence="15" type="ORF">AQPE_4326</name>
</gene>
<dbReference type="GO" id="GO:0004801">
    <property type="term" value="F:transaldolase activity"/>
    <property type="evidence" value="ECO:0007669"/>
    <property type="project" value="UniProtKB-UniRule"/>
</dbReference>
<evidence type="ECO:0000256" key="8">
    <source>
        <dbReference type="ARBA" id="ARBA00022679"/>
    </source>
</evidence>
<dbReference type="CDD" id="cd00955">
    <property type="entry name" value="Transaldolase_like"/>
    <property type="match status" value="1"/>
</dbReference>
<dbReference type="PANTHER" id="PTHR10683">
    <property type="entry name" value="TRANSALDOLASE"/>
    <property type="match status" value="1"/>
</dbReference>
<evidence type="ECO:0000256" key="6">
    <source>
        <dbReference type="ARBA" id="ARBA00013151"/>
    </source>
</evidence>
<evidence type="ECO:0000256" key="7">
    <source>
        <dbReference type="ARBA" id="ARBA00022490"/>
    </source>
</evidence>
<accession>A0A5K7SF72</accession>
<comment type="function">
    <text evidence="1 12">Transaldolase is important for the balance of metabolites in the pentose-phosphate pathway.</text>
</comment>
<evidence type="ECO:0000256" key="10">
    <source>
        <dbReference type="ARBA" id="ARBA00023270"/>
    </source>
</evidence>
<evidence type="ECO:0000256" key="4">
    <source>
        <dbReference type="ARBA" id="ARBA00008426"/>
    </source>
</evidence>
<evidence type="ECO:0000256" key="9">
    <source>
        <dbReference type="ARBA" id="ARBA00023126"/>
    </source>
</evidence>
<dbReference type="GO" id="GO:0005975">
    <property type="term" value="P:carbohydrate metabolic process"/>
    <property type="evidence" value="ECO:0007669"/>
    <property type="project" value="InterPro"/>
</dbReference>
<name>A0A5K7SF72_9BACT</name>
<evidence type="ECO:0000313" key="15">
    <source>
        <dbReference type="EMBL" id="BBE20135.1"/>
    </source>
</evidence>
<evidence type="ECO:0000256" key="13">
    <source>
        <dbReference type="SAM" id="MobiDB-lite"/>
    </source>
</evidence>